<feature type="region of interest" description="Disordered" evidence="1">
    <location>
        <begin position="71"/>
        <end position="94"/>
    </location>
</feature>
<feature type="domain" description="Carboxymuconolactone decarboxylase-like" evidence="2">
    <location>
        <begin position="16"/>
        <end position="52"/>
    </location>
</feature>
<gene>
    <name evidence="3" type="ORF">F4559_003511</name>
</gene>
<keyword evidence="4" id="KW-1185">Reference proteome</keyword>
<dbReference type="Gene3D" id="1.20.1290.10">
    <property type="entry name" value="AhpD-like"/>
    <property type="match status" value="1"/>
</dbReference>
<evidence type="ECO:0000313" key="4">
    <source>
        <dbReference type="Proteomes" id="UP000542674"/>
    </source>
</evidence>
<dbReference type="Proteomes" id="UP000542674">
    <property type="component" value="Unassembled WGS sequence"/>
</dbReference>
<dbReference type="EMBL" id="JACHJS010000001">
    <property type="protein sequence ID" value="MBB4966152.1"/>
    <property type="molecule type" value="Genomic_DNA"/>
</dbReference>
<comment type="caution">
    <text evidence="3">The sequence shown here is derived from an EMBL/GenBank/DDBJ whole genome shotgun (WGS) entry which is preliminary data.</text>
</comment>
<sequence length="94" mass="10411">MSARFDFPHNEFAAKFTKRFVGLAQVMRQSSLSHTVQELVSLRASQINGCGFHFAQTCTSKVDGSPRKCQVRRAGNELTHRSGKGTRGQTARPT</sequence>
<evidence type="ECO:0000259" key="2">
    <source>
        <dbReference type="Pfam" id="PF02627"/>
    </source>
</evidence>
<reference evidence="3 4" key="1">
    <citation type="submission" date="2020-08" db="EMBL/GenBank/DDBJ databases">
        <title>Sequencing the genomes of 1000 actinobacteria strains.</title>
        <authorList>
            <person name="Klenk H.-P."/>
        </authorList>
    </citation>
    <scope>NUCLEOTIDE SEQUENCE [LARGE SCALE GENOMIC DNA]</scope>
    <source>
        <strain evidence="3 4">DSM 45084</strain>
    </source>
</reference>
<protein>
    <submittedName>
        <fullName evidence="3">Alkylhydroperoxidase family enzyme</fullName>
    </submittedName>
</protein>
<accession>A0A7W7WWM9</accession>
<dbReference type="AlphaFoldDB" id="A0A7W7WWM9"/>
<organism evidence="3 4">
    <name type="scientific">Saccharothrix violaceirubra</name>
    <dbReference type="NCBI Taxonomy" id="413306"/>
    <lineage>
        <taxon>Bacteria</taxon>
        <taxon>Bacillati</taxon>
        <taxon>Actinomycetota</taxon>
        <taxon>Actinomycetes</taxon>
        <taxon>Pseudonocardiales</taxon>
        <taxon>Pseudonocardiaceae</taxon>
        <taxon>Saccharothrix</taxon>
    </lineage>
</organism>
<dbReference type="RefSeq" id="WP_184669998.1">
    <property type="nucleotide sequence ID" value="NZ_BAABAI010000005.1"/>
</dbReference>
<dbReference type="InterPro" id="IPR029032">
    <property type="entry name" value="AhpD-like"/>
</dbReference>
<keyword evidence="3" id="KW-0575">Peroxidase</keyword>
<dbReference type="InterPro" id="IPR003779">
    <property type="entry name" value="CMD-like"/>
</dbReference>
<evidence type="ECO:0000313" key="3">
    <source>
        <dbReference type="EMBL" id="MBB4966152.1"/>
    </source>
</evidence>
<evidence type="ECO:0000256" key="1">
    <source>
        <dbReference type="SAM" id="MobiDB-lite"/>
    </source>
</evidence>
<keyword evidence="3" id="KW-0560">Oxidoreductase</keyword>
<dbReference type="GO" id="GO:0051920">
    <property type="term" value="F:peroxiredoxin activity"/>
    <property type="evidence" value="ECO:0007669"/>
    <property type="project" value="InterPro"/>
</dbReference>
<name>A0A7W7WWM9_9PSEU</name>
<proteinExistence type="predicted"/>
<dbReference type="SUPFAM" id="SSF69118">
    <property type="entry name" value="AhpD-like"/>
    <property type="match status" value="1"/>
</dbReference>
<dbReference type="Pfam" id="PF02627">
    <property type="entry name" value="CMD"/>
    <property type="match status" value="1"/>
</dbReference>